<dbReference type="GO" id="GO:0019825">
    <property type="term" value="F:oxygen binding"/>
    <property type="evidence" value="ECO:0007669"/>
    <property type="project" value="InterPro"/>
</dbReference>
<evidence type="ECO:0000313" key="9">
    <source>
        <dbReference type="Proteomes" id="UP000254764"/>
    </source>
</evidence>
<protein>
    <recommendedName>
        <fullName evidence="7">Methyl-accepting transducer domain-containing protein</fullName>
    </recommendedName>
</protein>
<dbReference type="AlphaFoldDB" id="A0A376AD02"/>
<keyword evidence="4" id="KW-0807">Transducer</keyword>
<dbReference type="Pfam" id="PF11563">
    <property type="entry name" value="Protoglobin"/>
    <property type="match status" value="1"/>
</dbReference>
<dbReference type="PANTHER" id="PTHR43531">
    <property type="entry name" value="PROTEIN ICFG"/>
    <property type="match status" value="1"/>
</dbReference>
<dbReference type="InterPro" id="IPR004090">
    <property type="entry name" value="Chemotax_Me-accpt_rcpt"/>
</dbReference>
<keyword evidence="9" id="KW-1185">Reference proteome</keyword>
<feature type="domain" description="Methyl-accepting transducer" evidence="7">
    <location>
        <begin position="257"/>
        <end position="486"/>
    </location>
</feature>
<name>A0A376AD02_9HYPH</name>
<reference evidence="9" key="1">
    <citation type="submission" date="2018-07" db="EMBL/GenBank/DDBJ databases">
        <authorList>
            <person name="Peiro R."/>
            <person name="Begona"/>
            <person name="Cbmso G."/>
            <person name="Lopez M."/>
            <person name="Gonzalez S."/>
        </authorList>
    </citation>
    <scope>NUCLEOTIDE SEQUENCE [LARGE SCALE GENOMIC DNA]</scope>
</reference>
<dbReference type="SUPFAM" id="SSF58104">
    <property type="entry name" value="Methyl-accepting chemotaxis protein (MCP) signaling domain"/>
    <property type="match status" value="1"/>
</dbReference>
<dbReference type="GO" id="GO:0007165">
    <property type="term" value="P:signal transduction"/>
    <property type="evidence" value="ECO:0007669"/>
    <property type="project" value="UniProtKB-KW"/>
</dbReference>
<evidence type="ECO:0000256" key="1">
    <source>
        <dbReference type="ARBA" id="ARBA00004370"/>
    </source>
</evidence>
<feature type="coiled-coil region" evidence="5">
    <location>
        <begin position="269"/>
        <end position="296"/>
    </location>
</feature>
<dbReference type="InterPro" id="IPR051310">
    <property type="entry name" value="MCP_chemotaxis"/>
</dbReference>
<accession>A0A376AD02</accession>
<feature type="compositionally biased region" description="Polar residues" evidence="6">
    <location>
        <begin position="1"/>
        <end position="15"/>
    </location>
</feature>
<dbReference type="CDD" id="cd11386">
    <property type="entry name" value="MCP_signal"/>
    <property type="match status" value="1"/>
</dbReference>
<keyword evidence="5" id="KW-0175">Coiled coil</keyword>
<evidence type="ECO:0000256" key="2">
    <source>
        <dbReference type="ARBA" id="ARBA00022500"/>
    </source>
</evidence>
<dbReference type="PROSITE" id="PS50111">
    <property type="entry name" value="CHEMOTAXIS_TRANSDUC_2"/>
    <property type="match status" value="1"/>
</dbReference>
<dbReference type="GO" id="GO:0016020">
    <property type="term" value="C:membrane"/>
    <property type="evidence" value="ECO:0007669"/>
    <property type="project" value="UniProtKB-SubCell"/>
</dbReference>
<evidence type="ECO:0000256" key="6">
    <source>
        <dbReference type="SAM" id="MobiDB-lite"/>
    </source>
</evidence>
<dbReference type="InterPro" id="IPR044398">
    <property type="entry name" value="Globin-sensor_dom"/>
</dbReference>
<dbReference type="CDD" id="cd01068">
    <property type="entry name" value="globin_sensor"/>
    <property type="match status" value="1"/>
</dbReference>
<keyword evidence="2" id="KW-0145">Chemotaxis</keyword>
<dbReference type="Gene3D" id="1.10.490.10">
    <property type="entry name" value="Globins"/>
    <property type="match status" value="1"/>
</dbReference>
<dbReference type="Pfam" id="PF00015">
    <property type="entry name" value="MCPsignal"/>
    <property type="match status" value="1"/>
</dbReference>
<dbReference type="InterPro" id="IPR004089">
    <property type="entry name" value="MCPsignal_dom"/>
</dbReference>
<dbReference type="SUPFAM" id="SSF46458">
    <property type="entry name" value="Globin-like"/>
    <property type="match status" value="1"/>
</dbReference>
<evidence type="ECO:0000256" key="3">
    <source>
        <dbReference type="ARBA" id="ARBA00029447"/>
    </source>
</evidence>
<dbReference type="InterPro" id="IPR009050">
    <property type="entry name" value="Globin-like_sf"/>
</dbReference>
<proteinExistence type="inferred from homology"/>
<dbReference type="Gene3D" id="1.10.287.950">
    <property type="entry name" value="Methyl-accepting chemotaxis protein"/>
    <property type="match status" value="1"/>
</dbReference>
<dbReference type="PRINTS" id="PR00260">
    <property type="entry name" value="CHEMTRNSDUCR"/>
</dbReference>
<dbReference type="EMBL" id="UEYP01000001">
    <property type="protein sequence ID" value="SSC65675.1"/>
    <property type="molecule type" value="Genomic_DNA"/>
</dbReference>
<comment type="similarity">
    <text evidence="3">Belongs to the methyl-accepting chemotaxis (MCP) protein family.</text>
</comment>
<evidence type="ECO:0000256" key="5">
    <source>
        <dbReference type="SAM" id="Coils"/>
    </source>
</evidence>
<dbReference type="PANTHER" id="PTHR43531:SF11">
    <property type="entry name" value="METHYL-ACCEPTING CHEMOTAXIS PROTEIN 3"/>
    <property type="match status" value="1"/>
</dbReference>
<dbReference type="GO" id="GO:0004888">
    <property type="term" value="F:transmembrane signaling receptor activity"/>
    <property type="evidence" value="ECO:0007669"/>
    <property type="project" value="InterPro"/>
</dbReference>
<dbReference type="OrthoDB" id="266313at2"/>
<gene>
    <name evidence="8" type="ORF">RHIZ70_1383</name>
</gene>
<feature type="region of interest" description="Disordered" evidence="6">
    <location>
        <begin position="1"/>
        <end position="22"/>
    </location>
</feature>
<dbReference type="InterPro" id="IPR039379">
    <property type="entry name" value="Protoglobin_sensor_dom"/>
</dbReference>
<dbReference type="FunFam" id="1.10.287.950:FF:000001">
    <property type="entry name" value="Methyl-accepting chemotaxis sensory transducer"/>
    <property type="match status" value="1"/>
</dbReference>
<dbReference type="RefSeq" id="WP_115668725.1">
    <property type="nucleotide sequence ID" value="NZ_UEYP01000001.1"/>
</dbReference>
<dbReference type="SMART" id="SM00283">
    <property type="entry name" value="MA"/>
    <property type="match status" value="1"/>
</dbReference>
<evidence type="ECO:0000259" key="7">
    <source>
        <dbReference type="PROSITE" id="PS50111"/>
    </source>
</evidence>
<organism evidence="8 9">
    <name type="scientific">Ciceribacter selenitireducens ATCC BAA-1503</name>
    <dbReference type="NCBI Taxonomy" id="1336235"/>
    <lineage>
        <taxon>Bacteria</taxon>
        <taxon>Pseudomonadati</taxon>
        <taxon>Pseudomonadota</taxon>
        <taxon>Alphaproteobacteria</taxon>
        <taxon>Hyphomicrobiales</taxon>
        <taxon>Rhizobiaceae</taxon>
        <taxon>Ciceribacter</taxon>
    </lineage>
</organism>
<comment type="subcellular location">
    <subcellularLocation>
        <location evidence="1">Membrane</location>
    </subcellularLocation>
</comment>
<dbReference type="STRING" id="1336235.GCA_000518785_01525"/>
<dbReference type="GO" id="GO:0006935">
    <property type="term" value="P:chemotaxis"/>
    <property type="evidence" value="ECO:0007669"/>
    <property type="project" value="UniProtKB-KW"/>
</dbReference>
<dbReference type="Proteomes" id="UP000254764">
    <property type="component" value="Unassembled WGS sequence"/>
</dbReference>
<evidence type="ECO:0000256" key="4">
    <source>
        <dbReference type="PROSITE-ProRule" id="PRU00284"/>
    </source>
</evidence>
<dbReference type="InterPro" id="IPR012292">
    <property type="entry name" value="Globin/Proto"/>
</dbReference>
<sequence>MTNFKQDTVHSTTTHAVEPSAGENIEQRLDFMQLSKTDREGIRSLKALVDRELPKGLDKFYAQMRKTQEVRRFFSSDEHIDRAKGAQVNHWSKISQGDFSADYVAKVRTIGTVHARIGLEPRWYIGGYAIVLDHLVQEVVRHAFAGQGMFGKGRAKTEETGRVLGALVKAVMLDMDLAISVYIDEAEAAKQKAQAEAIAAERNLVCEIFGEAMARIAAKDLTHCMAHDVPEAYHPVCSDFNNATQELAATIGAIETGMRQINSGSEEIRQAAEDLAKRTERQAASLEETAASLDEITTTVGDSTRRAGEASLLVERMKNGAEDSGEIVKQAVSAMDAIEASSTAIGNIIGVIDNIAFQTNLLALNAGVEAARAGEAGKGFAVVAQEVRELAQRSAQAAREIKDLITRSGEQVRNGVELVGNTGEALQAIVTDVGELSHHISAIVQAAREQSTALTEINTAVNSMDQATQQNAAMVEQSTAATHALTGEIGRIVGMIRQFETGNPALILGKDAPGDGRRRPAA</sequence>
<dbReference type="GO" id="GO:0020037">
    <property type="term" value="F:heme binding"/>
    <property type="evidence" value="ECO:0007669"/>
    <property type="project" value="InterPro"/>
</dbReference>
<evidence type="ECO:0000313" key="8">
    <source>
        <dbReference type="EMBL" id="SSC65675.1"/>
    </source>
</evidence>